<accession>A0A7R9BE96</accession>
<evidence type="ECO:0000313" key="1">
    <source>
        <dbReference type="EMBL" id="CAD7272390.1"/>
    </source>
</evidence>
<organism evidence="1">
    <name type="scientific">Notodromas monacha</name>
    <dbReference type="NCBI Taxonomy" id="399045"/>
    <lineage>
        <taxon>Eukaryota</taxon>
        <taxon>Metazoa</taxon>
        <taxon>Ecdysozoa</taxon>
        <taxon>Arthropoda</taxon>
        <taxon>Crustacea</taxon>
        <taxon>Oligostraca</taxon>
        <taxon>Ostracoda</taxon>
        <taxon>Podocopa</taxon>
        <taxon>Podocopida</taxon>
        <taxon>Cypridocopina</taxon>
        <taxon>Cypridoidea</taxon>
        <taxon>Cyprididae</taxon>
        <taxon>Notodromas</taxon>
    </lineage>
</organism>
<gene>
    <name evidence="1" type="ORF">NMOB1V02_LOCUS326</name>
</gene>
<reference evidence="1" key="1">
    <citation type="submission" date="2020-11" db="EMBL/GenBank/DDBJ databases">
        <authorList>
            <person name="Tran Van P."/>
        </authorList>
    </citation>
    <scope>NUCLEOTIDE SEQUENCE</scope>
</reference>
<protein>
    <submittedName>
        <fullName evidence="1">Uncharacterized protein</fullName>
    </submittedName>
</protein>
<dbReference type="EMBL" id="OA882063">
    <property type="protein sequence ID" value="CAD7272390.1"/>
    <property type="molecule type" value="Genomic_DNA"/>
</dbReference>
<sequence length="327" mass="35260">MRQKSWQWGQSQGHASEANFTLTINPCDECRGPEAGDKSSQATVLLLRAEVNFVGENQLFVRNTGCPYLPPARFLDPLALRGFPQLTGLFQITVIRNTWSMRWRPGRVLGAIPPPGASPGFAEDFHDLRVDSGRRAATAPQDASRLCRAPITSPKPGSLIIARFPVESPQPFLLVAWALHATFPRVAGGCCNAEPGGCFQKPSYGSLASRRSRKMEPFASRAREMTGLLEDSFLQRIVATALKISRKALCKSVHQVVCGYPSSIKAEYRHPARVKSPIAGLLLARSGLGTKPIGLGIGLPSRVTQRSQLIHSAGARAIAALAAFAGA</sequence>
<dbReference type="AlphaFoldDB" id="A0A7R9BE96"/>
<name>A0A7R9BE96_9CRUS</name>
<dbReference type="EMBL" id="CAJPEX010000026">
    <property type="protein sequence ID" value="CAG0912542.1"/>
    <property type="molecule type" value="Genomic_DNA"/>
</dbReference>
<dbReference type="Proteomes" id="UP000678499">
    <property type="component" value="Unassembled WGS sequence"/>
</dbReference>
<evidence type="ECO:0000313" key="2">
    <source>
        <dbReference type="Proteomes" id="UP000678499"/>
    </source>
</evidence>
<proteinExistence type="predicted"/>
<keyword evidence="2" id="KW-1185">Reference proteome</keyword>